<evidence type="ECO:0000256" key="3">
    <source>
        <dbReference type="ARBA" id="ARBA00022833"/>
    </source>
</evidence>
<evidence type="ECO:0000259" key="5">
    <source>
        <dbReference type="PROSITE" id="PS50089"/>
    </source>
</evidence>
<dbReference type="Gene3D" id="3.30.40.10">
    <property type="entry name" value="Zinc/RING finger domain, C3HC4 (zinc finger)"/>
    <property type="match status" value="1"/>
</dbReference>
<dbReference type="SMART" id="SM00589">
    <property type="entry name" value="PRY"/>
    <property type="match status" value="1"/>
</dbReference>
<dbReference type="InterPro" id="IPR013083">
    <property type="entry name" value="Znf_RING/FYVE/PHD"/>
</dbReference>
<dbReference type="CDD" id="cd12893">
    <property type="entry name" value="SPRY_PRY_TRIM35"/>
    <property type="match status" value="1"/>
</dbReference>
<dbReference type="SMART" id="SM00336">
    <property type="entry name" value="BBOX"/>
    <property type="match status" value="1"/>
</dbReference>
<feature type="domain" description="B30.2/SPRY" evidence="7">
    <location>
        <begin position="275"/>
        <end position="468"/>
    </location>
</feature>
<dbReference type="SMART" id="SM00449">
    <property type="entry name" value="SPRY"/>
    <property type="match status" value="1"/>
</dbReference>
<dbReference type="Gene3D" id="2.60.120.920">
    <property type="match status" value="1"/>
</dbReference>
<dbReference type="Pfam" id="PF00622">
    <property type="entry name" value="SPRY"/>
    <property type="match status" value="1"/>
</dbReference>
<feature type="domain" description="B box-type" evidence="6">
    <location>
        <begin position="87"/>
        <end position="128"/>
    </location>
</feature>
<name>A0ABD0XFZ0_UMBPY</name>
<evidence type="ECO:0000256" key="4">
    <source>
        <dbReference type="PROSITE-ProRule" id="PRU00024"/>
    </source>
</evidence>
<dbReference type="PROSITE" id="PS50089">
    <property type="entry name" value="ZF_RING_2"/>
    <property type="match status" value="1"/>
</dbReference>
<comment type="caution">
    <text evidence="8">The sequence shown here is derived from an EMBL/GenBank/DDBJ whole genome shotgun (WGS) entry which is preliminary data.</text>
</comment>
<keyword evidence="3" id="KW-0862">Zinc</keyword>
<dbReference type="EMBL" id="JAGEUA010000002">
    <property type="protein sequence ID" value="KAL1007801.1"/>
    <property type="molecule type" value="Genomic_DNA"/>
</dbReference>
<dbReference type="Proteomes" id="UP001557470">
    <property type="component" value="Unassembled WGS sequence"/>
</dbReference>
<dbReference type="SUPFAM" id="SSF49899">
    <property type="entry name" value="Concanavalin A-like lectins/glucanases"/>
    <property type="match status" value="1"/>
</dbReference>
<dbReference type="FunFam" id="2.60.120.920:FF:000004">
    <property type="entry name" value="Butyrophilin subfamily 1 member A1"/>
    <property type="match status" value="1"/>
</dbReference>
<dbReference type="InterPro" id="IPR003879">
    <property type="entry name" value="Butyrophylin_SPRY"/>
</dbReference>
<dbReference type="PROSITE" id="PS50119">
    <property type="entry name" value="ZF_BBOX"/>
    <property type="match status" value="1"/>
</dbReference>
<dbReference type="SUPFAM" id="SSF57850">
    <property type="entry name" value="RING/U-box"/>
    <property type="match status" value="1"/>
</dbReference>
<dbReference type="Pfam" id="PF13445">
    <property type="entry name" value="zf-RING_UBOX"/>
    <property type="match status" value="1"/>
</dbReference>
<dbReference type="InterPro" id="IPR001870">
    <property type="entry name" value="B30.2/SPRY"/>
</dbReference>
<dbReference type="Pfam" id="PF00643">
    <property type="entry name" value="zf-B_box"/>
    <property type="match status" value="1"/>
</dbReference>
<dbReference type="PANTHER" id="PTHR24103">
    <property type="entry name" value="E3 UBIQUITIN-PROTEIN LIGASE TRIM"/>
    <property type="match status" value="1"/>
</dbReference>
<proteinExistence type="predicted"/>
<dbReference type="SMART" id="SM00184">
    <property type="entry name" value="RING"/>
    <property type="match status" value="1"/>
</dbReference>
<keyword evidence="2 4" id="KW-0863">Zinc-finger</keyword>
<accession>A0ABD0XFZ0</accession>
<dbReference type="InterPro" id="IPR050143">
    <property type="entry name" value="TRIM/RBCC"/>
</dbReference>
<evidence type="ECO:0000256" key="1">
    <source>
        <dbReference type="ARBA" id="ARBA00022723"/>
    </source>
</evidence>
<evidence type="ECO:0000259" key="6">
    <source>
        <dbReference type="PROSITE" id="PS50119"/>
    </source>
</evidence>
<evidence type="ECO:0000313" key="9">
    <source>
        <dbReference type="Proteomes" id="UP001557470"/>
    </source>
</evidence>
<dbReference type="SUPFAM" id="SSF57845">
    <property type="entry name" value="B-box zinc-binding domain"/>
    <property type="match status" value="1"/>
</dbReference>
<dbReference type="InterPro" id="IPR027370">
    <property type="entry name" value="Znf-RING_euk"/>
</dbReference>
<gene>
    <name evidence="8" type="ORF">UPYG_G00091780</name>
</gene>
<organism evidence="8 9">
    <name type="scientific">Umbra pygmaea</name>
    <name type="common">Eastern mudminnow</name>
    <dbReference type="NCBI Taxonomy" id="75934"/>
    <lineage>
        <taxon>Eukaryota</taxon>
        <taxon>Metazoa</taxon>
        <taxon>Chordata</taxon>
        <taxon>Craniata</taxon>
        <taxon>Vertebrata</taxon>
        <taxon>Euteleostomi</taxon>
        <taxon>Actinopterygii</taxon>
        <taxon>Neopterygii</taxon>
        <taxon>Teleostei</taxon>
        <taxon>Protacanthopterygii</taxon>
        <taxon>Esociformes</taxon>
        <taxon>Umbridae</taxon>
        <taxon>Umbra</taxon>
    </lineage>
</organism>
<dbReference type="InterPro" id="IPR013320">
    <property type="entry name" value="ConA-like_dom_sf"/>
</dbReference>
<dbReference type="PROSITE" id="PS50188">
    <property type="entry name" value="B302_SPRY"/>
    <property type="match status" value="1"/>
</dbReference>
<dbReference type="Gene3D" id="3.30.160.60">
    <property type="entry name" value="Classic Zinc Finger"/>
    <property type="match status" value="1"/>
</dbReference>
<dbReference type="GO" id="GO:0008270">
    <property type="term" value="F:zinc ion binding"/>
    <property type="evidence" value="ECO:0007669"/>
    <property type="project" value="UniProtKB-KW"/>
</dbReference>
<sequence>MASSSSLPDEDYSCPVCCNIFTDPVLLACGHSLCKACQEQWWKSNEFNKCPICRKLVSSDIPSINFALKNLCETFKIQREQKHLRAESEVLCSLHKEKYKLFCLEDQEPICLVCQASKKHKCHDCIPVDEAIQEHKEEIQTSLKPLKEKLKVFNEAEQTCDQTAEHIKDQGQYTESLIMVEFEKLHQFLREEEKARIAALMEEEEQKSQIIKKNTEEMKPNILSLSNTITDIEANLKDEDVLFLQNFRTMKERTQVTLPDPQPVSGALVDVAKHLGNLQFRVWEKMLGIVKHTPVILDPNTTHPLVSLSDDLTSVRNKGRQPLPDNPERFMEYADVLASEGFSSGQHSWDVEVEDHPRWALGVAKGSIDRKGERFATPEYGLWVIVLMNSKYTNGLGKTLSLKSRPQKIRVQLDIDKGKVSFYDSNNMTLIYTYKDTFTEKLYPYFSIGKPGEAKHPDIKICQSEVSLTVSGGAVV</sequence>
<evidence type="ECO:0000313" key="8">
    <source>
        <dbReference type="EMBL" id="KAL1007801.1"/>
    </source>
</evidence>
<dbReference type="InterPro" id="IPR001841">
    <property type="entry name" value="Znf_RING"/>
</dbReference>
<dbReference type="InterPro" id="IPR000315">
    <property type="entry name" value="Znf_B-box"/>
</dbReference>
<reference evidence="8 9" key="1">
    <citation type="submission" date="2024-06" db="EMBL/GenBank/DDBJ databases">
        <authorList>
            <person name="Pan Q."/>
            <person name="Wen M."/>
            <person name="Jouanno E."/>
            <person name="Zahm M."/>
            <person name="Klopp C."/>
            <person name="Cabau C."/>
            <person name="Louis A."/>
            <person name="Berthelot C."/>
            <person name="Parey E."/>
            <person name="Roest Crollius H."/>
            <person name="Montfort J."/>
            <person name="Robinson-Rechavi M."/>
            <person name="Bouchez O."/>
            <person name="Lampietro C."/>
            <person name="Lopez Roques C."/>
            <person name="Donnadieu C."/>
            <person name="Postlethwait J."/>
            <person name="Bobe J."/>
            <person name="Verreycken H."/>
            <person name="Guiguen Y."/>
        </authorList>
    </citation>
    <scope>NUCLEOTIDE SEQUENCE [LARGE SCALE GENOMIC DNA]</scope>
    <source>
        <strain evidence="8">Up_M1</strain>
        <tissue evidence="8">Testis</tissue>
    </source>
</reference>
<keyword evidence="9" id="KW-1185">Reference proteome</keyword>
<dbReference type="InterPro" id="IPR003877">
    <property type="entry name" value="SPRY_dom"/>
</dbReference>
<dbReference type="PRINTS" id="PR01407">
    <property type="entry name" value="BUTYPHLNCDUF"/>
</dbReference>
<keyword evidence="1" id="KW-0479">Metal-binding</keyword>
<evidence type="ECO:0000259" key="7">
    <source>
        <dbReference type="PROSITE" id="PS50188"/>
    </source>
</evidence>
<dbReference type="InterPro" id="IPR006574">
    <property type="entry name" value="PRY"/>
</dbReference>
<dbReference type="InterPro" id="IPR043136">
    <property type="entry name" value="B30.2/SPRY_sf"/>
</dbReference>
<dbReference type="Pfam" id="PF13765">
    <property type="entry name" value="PRY"/>
    <property type="match status" value="1"/>
</dbReference>
<protein>
    <submittedName>
        <fullName evidence="8">Uncharacterized protein</fullName>
    </submittedName>
</protein>
<feature type="domain" description="RING-type" evidence="5">
    <location>
        <begin position="14"/>
        <end position="54"/>
    </location>
</feature>
<evidence type="ECO:0000256" key="2">
    <source>
        <dbReference type="ARBA" id="ARBA00022771"/>
    </source>
</evidence>
<dbReference type="AlphaFoldDB" id="A0ABD0XFZ0"/>